<evidence type="ECO:0000313" key="2">
    <source>
        <dbReference type="EMBL" id="CAB3987375.1"/>
    </source>
</evidence>
<dbReference type="OrthoDB" id="441285at2759"/>
<evidence type="ECO:0000313" key="3">
    <source>
        <dbReference type="Proteomes" id="UP001152795"/>
    </source>
</evidence>
<dbReference type="EMBL" id="CACRXK020001164">
    <property type="protein sequence ID" value="CAB3987375.1"/>
    <property type="molecule type" value="Genomic_DNA"/>
</dbReference>
<sequence>MRTRSLERERGTNFTQVERESERKRAHSSALNPDKIHIVVERKCQDSPDSYSEINFEEYKSVQRPQQHEPVVVPDKEINENIANDIDGPDLMNVNDQGEEELNGEGRPYNEIGNVNGAVQNAVAKNEDQPWNDENIEDPWPT</sequence>
<accession>A0A7D9HL97</accession>
<protein>
    <submittedName>
        <fullName evidence="2">Uncharacterized protein</fullName>
    </submittedName>
</protein>
<name>A0A7D9HL97_PARCT</name>
<keyword evidence="3" id="KW-1185">Reference proteome</keyword>
<feature type="compositionally biased region" description="Basic and acidic residues" evidence="1">
    <location>
        <begin position="1"/>
        <end position="23"/>
    </location>
</feature>
<organism evidence="2 3">
    <name type="scientific">Paramuricea clavata</name>
    <name type="common">Red gorgonian</name>
    <name type="synonym">Violescent sea-whip</name>
    <dbReference type="NCBI Taxonomy" id="317549"/>
    <lineage>
        <taxon>Eukaryota</taxon>
        <taxon>Metazoa</taxon>
        <taxon>Cnidaria</taxon>
        <taxon>Anthozoa</taxon>
        <taxon>Octocorallia</taxon>
        <taxon>Malacalcyonacea</taxon>
        <taxon>Plexauridae</taxon>
        <taxon>Paramuricea</taxon>
    </lineage>
</organism>
<comment type="caution">
    <text evidence="2">The sequence shown here is derived from an EMBL/GenBank/DDBJ whole genome shotgun (WGS) entry which is preliminary data.</text>
</comment>
<dbReference type="Proteomes" id="UP001152795">
    <property type="component" value="Unassembled WGS sequence"/>
</dbReference>
<dbReference type="AlphaFoldDB" id="A0A7D9HL97"/>
<reference evidence="2" key="1">
    <citation type="submission" date="2020-04" db="EMBL/GenBank/DDBJ databases">
        <authorList>
            <person name="Alioto T."/>
            <person name="Alioto T."/>
            <person name="Gomez Garrido J."/>
        </authorList>
    </citation>
    <scope>NUCLEOTIDE SEQUENCE</scope>
    <source>
        <strain evidence="2">A484AB</strain>
    </source>
</reference>
<proteinExistence type="predicted"/>
<feature type="region of interest" description="Disordered" evidence="1">
    <location>
        <begin position="1"/>
        <end position="30"/>
    </location>
</feature>
<evidence type="ECO:0000256" key="1">
    <source>
        <dbReference type="SAM" id="MobiDB-lite"/>
    </source>
</evidence>
<gene>
    <name evidence="2" type="ORF">PACLA_8A079423</name>
</gene>